<accession>A0A367PCJ0</accession>
<dbReference type="EMBL" id="QDHA01000078">
    <property type="protein sequence ID" value="RCJ05274.1"/>
    <property type="molecule type" value="Genomic_DNA"/>
</dbReference>
<organism evidence="1 2">
    <name type="scientific">Cupriavidus necator</name>
    <name type="common">Alcaligenes eutrophus</name>
    <name type="synonym">Ralstonia eutropha</name>
    <dbReference type="NCBI Taxonomy" id="106590"/>
    <lineage>
        <taxon>Bacteria</taxon>
        <taxon>Pseudomonadati</taxon>
        <taxon>Pseudomonadota</taxon>
        <taxon>Betaproteobacteria</taxon>
        <taxon>Burkholderiales</taxon>
        <taxon>Burkholderiaceae</taxon>
        <taxon>Cupriavidus</taxon>
    </lineage>
</organism>
<gene>
    <name evidence="1" type="ORF">DDK22_27415</name>
</gene>
<reference evidence="1 2" key="1">
    <citation type="submission" date="2018-04" db="EMBL/GenBank/DDBJ databases">
        <title>Cupriavidus necator CR12 genome sequencing and assembly.</title>
        <authorList>
            <person name="Ben Fekih I."/>
            <person name="Mazhar H.S."/>
            <person name="Bello S.K."/>
            <person name="Rensing C."/>
        </authorList>
    </citation>
    <scope>NUCLEOTIDE SEQUENCE [LARGE SCALE GENOMIC DNA]</scope>
    <source>
        <strain evidence="1 2">CR12</strain>
    </source>
</reference>
<dbReference type="RefSeq" id="WP_114134652.1">
    <property type="nucleotide sequence ID" value="NZ_CP068436.1"/>
</dbReference>
<comment type="caution">
    <text evidence="1">The sequence shown here is derived from an EMBL/GenBank/DDBJ whole genome shotgun (WGS) entry which is preliminary data.</text>
</comment>
<proteinExistence type="predicted"/>
<evidence type="ECO:0000313" key="1">
    <source>
        <dbReference type="EMBL" id="RCJ05274.1"/>
    </source>
</evidence>
<sequence length="280" mass="31387">MMQAKIQQISHGIYAHIPTEDVVGYLLRENSMLLWAIDGASPLTAVPFTTFESITDAGWFARRLSQKLQKQFRDEPFNKALLQTVLQSLQDEYRHAGGNAQPPWAWPVAAAAIVEVDRTTEEGLVSIFRCADCFVEILQGPQPSADDIAMPRELLRTYDLWKPFSGFEGHKLVSLRQRRCQQQENEARNALILNPVSAMSAIEEQRAIPTPVHIVLGSDGLSRVWDTYQLMTSEEAMQLVARHGLPALLRVLREFEASAVTGRADLKRRDDASGIHLVLA</sequence>
<dbReference type="AlphaFoldDB" id="A0A367PCJ0"/>
<dbReference type="Proteomes" id="UP000253501">
    <property type="component" value="Unassembled WGS sequence"/>
</dbReference>
<evidence type="ECO:0000313" key="2">
    <source>
        <dbReference type="Proteomes" id="UP000253501"/>
    </source>
</evidence>
<protein>
    <submittedName>
        <fullName evidence="1">Uncharacterized protein</fullName>
    </submittedName>
</protein>
<name>A0A367PCJ0_CUPNE</name>